<evidence type="ECO:0000256" key="1">
    <source>
        <dbReference type="SAM" id="MobiDB-lite"/>
    </source>
</evidence>
<gene>
    <name evidence="2" type="ORF">NDU88_004282</name>
</gene>
<dbReference type="EMBL" id="JANPWB010000002">
    <property type="protein sequence ID" value="KAJ1208899.1"/>
    <property type="molecule type" value="Genomic_DNA"/>
</dbReference>
<feature type="region of interest" description="Disordered" evidence="1">
    <location>
        <begin position="152"/>
        <end position="173"/>
    </location>
</feature>
<comment type="caution">
    <text evidence="2">The sequence shown here is derived from an EMBL/GenBank/DDBJ whole genome shotgun (WGS) entry which is preliminary data.</text>
</comment>
<evidence type="ECO:0000313" key="3">
    <source>
        <dbReference type="Proteomes" id="UP001066276"/>
    </source>
</evidence>
<feature type="region of interest" description="Disordered" evidence="1">
    <location>
        <begin position="194"/>
        <end position="216"/>
    </location>
</feature>
<name>A0AAV7W9X2_PLEWA</name>
<protein>
    <submittedName>
        <fullName evidence="2">Uncharacterized protein</fullName>
    </submittedName>
</protein>
<proteinExistence type="predicted"/>
<dbReference type="Proteomes" id="UP001066276">
    <property type="component" value="Chromosome 1_2"/>
</dbReference>
<evidence type="ECO:0000313" key="2">
    <source>
        <dbReference type="EMBL" id="KAJ1208899.1"/>
    </source>
</evidence>
<dbReference type="AlphaFoldDB" id="A0AAV7W9X2"/>
<feature type="region of interest" description="Disordered" evidence="1">
    <location>
        <begin position="31"/>
        <end position="56"/>
    </location>
</feature>
<reference evidence="2" key="1">
    <citation type="journal article" date="2022" name="bioRxiv">
        <title>Sequencing and chromosome-scale assembly of the giantPleurodeles waltlgenome.</title>
        <authorList>
            <person name="Brown T."/>
            <person name="Elewa A."/>
            <person name="Iarovenko S."/>
            <person name="Subramanian E."/>
            <person name="Araus A.J."/>
            <person name="Petzold A."/>
            <person name="Susuki M."/>
            <person name="Suzuki K.-i.T."/>
            <person name="Hayashi T."/>
            <person name="Toyoda A."/>
            <person name="Oliveira C."/>
            <person name="Osipova E."/>
            <person name="Leigh N.D."/>
            <person name="Simon A."/>
            <person name="Yun M.H."/>
        </authorList>
    </citation>
    <scope>NUCLEOTIDE SEQUENCE</scope>
    <source>
        <strain evidence="2">20211129_DDA</strain>
        <tissue evidence="2">Liver</tissue>
    </source>
</reference>
<keyword evidence="3" id="KW-1185">Reference proteome</keyword>
<organism evidence="2 3">
    <name type="scientific">Pleurodeles waltl</name>
    <name type="common">Iberian ribbed newt</name>
    <dbReference type="NCBI Taxonomy" id="8319"/>
    <lineage>
        <taxon>Eukaryota</taxon>
        <taxon>Metazoa</taxon>
        <taxon>Chordata</taxon>
        <taxon>Craniata</taxon>
        <taxon>Vertebrata</taxon>
        <taxon>Euteleostomi</taxon>
        <taxon>Amphibia</taxon>
        <taxon>Batrachia</taxon>
        <taxon>Caudata</taxon>
        <taxon>Salamandroidea</taxon>
        <taxon>Salamandridae</taxon>
        <taxon>Pleurodelinae</taxon>
        <taxon>Pleurodeles</taxon>
    </lineage>
</organism>
<sequence length="298" mass="31328">MRSIGVFHELGLISPVQGRTNAVKGSNRVALLPPGDGHVSPKGRGSQATTSNLILPSGGALSSRAQQMETKCRPPLPTQAHQCGSSVLRRGGHDPPFLCFGGRVFNHAWGPPQVPLYASATFPVKAGISSGCAHQPPFWSDSNTPVWVRGALSGDPRRGGKTLQEGAREEARARPLRHPLPTLAAALRHGSLPVREAHPRSSGEGPWSTSAGLRPSRRPGATAFLETLIAGLGSSRRPASWPVRPFVLGHGLRGERDSTAIPPPARPRPLTDGATVLSSRFHGAGTPLGAAPICRRTA</sequence>
<accession>A0AAV7W9X2</accession>